<dbReference type="STRING" id="989370.AOQ71_34640"/>
<dbReference type="PRINTS" id="PR00151">
    <property type="entry name" value="PORPHBDMNASE"/>
</dbReference>
<dbReference type="Pfam" id="PF01379">
    <property type="entry name" value="Porphobil_deam"/>
    <property type="match status" value="1"/>
</dbReference>
<keyword evidence="7" id="KW-0627">Porphyrin biosynthesis</keyword>
<dbReference type="GO" id="GO:0006782">
    <property type="term" value="P:protoporphyrinogen IX biosynthetic process"/>
    <property type="evidence" value="ECO:0007669"/>
    <property type="project" value="UniProtKB-UniPathway"/>
</dbReference>
<evidence type="ECO:0000256" key="1">
    <source>
        <dbReference type="ARBA" id="ARBA00001916"/>
    </source>
</evidence>
<evidence type="ECO:0000256" key="4">
    <source>
        <dbReference type="ARBA" id="ARBA00005638"/>
    </source>
</evidence>
<reference evidence="12 13" key="1">
    <citation type="submission" date="2015-09" db="EMBL/GenBank/DDBJ databases">
        <title>Draft Genome Sequence of Bradyrhizobium manausense Strain BR 3351T, a Novel Symbiotic Nitrogen-Fixing Alphaproteobacterium Isolated from Brazilian Amazon Rain Forest.</title>
        <authorList>
            <person name="De Araujo J.L."/>
            <person name="Zilli J.E."/>
        </authorList>
    </citation>
    <scope>NUCLEOTIDE SEQUENCE [LARGE SCALE GENOMIC DNA]</scope>
    <source>
        <strain evidence="12 13">BR3351</strain>
    </source>
</reference>
<comment type="function">
    <text evidence="2">Tetrapolymerization of the monopyrrole PBG into the hydroxymethylbilane pre-uroporphyrinogen in several discrete steps.</text>
</comment>
<dbReference type="EMBL" id="LJYG01000110">
    <property type="protein sequence ID" value="KRQ02370.1"/>
    <property type="molecule type" value="Genomic_DNA"/>
</dbReference>
<dbReference type="Pfam" id="PF03900">
    <property type="entry name" value="Porphobil_deamC"/>
    <property type="match status" value="1"/>
</dbReference>
<dbReference type="UniPathway" id="UPA00251">
    <property type="reaction ID" value="UER00319"/>
</dbReference>
<dbReference type="EC" id="2.5.1.61" evidence="9"/>
<proteinExistence type="inferred from homology"/>
<dbReference type="PIRSF" id="PIRSF001438">
    <property type="entry name" value="4pyrrol_synth_OHMeBilane_synth"/>
    <property type="match status" value="1"/>
</dbReference>
<dbReference type="InterPro" id="IPR036803">
    <property type="entry name" value="Porphobilinogen_deaminase_C_sf"/>
</dbReference>
<evidence type="ECO:0000256" key="5">
    <source>
        <dbReference type="ARBA" id="ARBA00011245"/>
    </source>
</evidence>
<dbReference type="NCBIfam" id="TIGR00212">
    <property type="entry name" value="hemC"/>
    <property type="match status" value="1"/>
</dbReference>
<evidence type="ECO:0000313" key="12">
    <source>
        <dbReference type="EMBL" id="KRQ02370.1"/>
    </source>
</evidence>
<dbReference type="Gene3D" id="3.30.160.40">
    <property type="entry name" value="Porphobilinogen deaminase, C-terminal domain"/>
    <property type="match status" value="1"/>
</dbReference>
<feature type="domain" description="Porphobilinogen deaminase N-terminal" evidence="10">
    <location>
        <begin position="9"/>
        <end position="234"/>
    </location>
</feature>
<dbReference type="InterPro" id="IPR022418">
    <property type="entry name" value="Porphobilinogen_deaminase_C"/>
</dbReference>
<evidence type="ECO:0000256" key="2">
    <source>
        <dbReference type="ARBA" id="ARBA00002869"/>
    </source>
</evidence>
<dbReference type="InterPro" id="IPR022417">
    <property type="entry name" value="Porphobilin_deaminase_N"/>
</dbReference>
<sequence>MENGLAMRLRIGTRKSAMALAQTEEIARRLTSAVSGLDVEIVKFDTTGDLDQTSKLLPHGGKGGAFVAQIRAAVLAGELQAAMHSLKDMPGNEDTPGLVVGATLSRDPPGDALVLRADVTLQALRQSRGKGFKIGTNAVRRAAYARRLFPDVEVIHFRGAADTRVRKLDHREKQKLPDGGAVGPADALIMARSGLDRVGLSSRIAYEFTAAEMLPAAGQGIVAVECAAQDWQTRQILSSIDDPSAHASADAEREVLWVLNGHCNSPVAGFSTISGDQMSLTASVLDLSGNTIIEASRTGPANRPRELGRAVGLDLLAKGAAEIIERSRPR</sequence>
<dbReference type="GO" id="GO:0004418">
    <property type="term" value="F:hydroxymethylbilane synthase activity"/>
    <property type="evidence" value="ECO:0007669"/>
    <property type="project" value="UniProtKB-UniRule"/>
</dbReference>
<dbReference type="GO" id="GO:0005737">
    <property type="term" value="C:cytoplasm"/>
    <property type="evidence" value="ECO:0007669"/>
    <property type="project" value="UniProtKB-UniRule"/>
</dbReference>
<organism evidence="12 13">
    <name type="scientific">Bradyrhizobium manausense</name>
    <dbReference type="NCBI Taxonomy" id="989370"/>
    <lineage>
        <taxon>Bacteria</taxon>
        <taxon>Pseudomonadati</taxon>
        <taxon>Pseudomonadota</taxon>
        <taxon>Alphaproteobacteria</taxon>
        <taxon>Hyphomicrobiales</taxon>
        <taxon>Nitrobacteraceae</taxon>
        <taxon>Bradyrhizobium</taxon>
    </lineage>
</organism>
<evidence type="ECO:0000256" key="6">
    <source>
        <dbReference type="ARBA" id="ARBA00022679"/>
    </source>
</evidence>
<dbReference type="PROSITE" id="PS00533">
    <property type="entry name" value="PORPHOBILINOGEN_DEAM"/>
    <property type="match status" value="1"/>
</dbReference>
<gene>
    <name evidence="12" type="ORF">AOQ71_34640</name>
</gene>
<keyword evidence="13" id="KW-1185">Reference proteome</keyword>
<comment type="caution">
    <text evidence="12">The sequence shown here is derived from an EMBL/GenBank/DDBJ whole genome shotgun (WGS) entry which is preliminary data.</text>
</comment>
<name>A0A0R3D4E8_9BRAD</name>
<dbReference type="SUPFAM" id="SSF53850">
    <property type="entry name" value="Periplasmic binding protein-like II"/>
    <property type="match status" value="1"/>
</dbReference>
<dbReference type="Proteomes" id="UP000051936">
    <property type="component" value="Unassembled WGS sequence"/>
</dbReference>
<keyword evidence="6" id="KW-0808">Transferase</keyword>
<evidence type="ECO:0000256" key="8">
    <source>
        <dbReference type="ARBA" id="ARBA00048169"/>
    </source>
</evidence>
<comment type="similarity">
    <text evidence="4">Belongs to the HMBS family.</text>
</comment>
<accession>A0A0R3D4E8</accession>
<evidence type="ECO:0000256" key="9">
    <source>
        <dbReference type="NCBIfam" id="TIGR00212"/>
    </source>
</evidence>
<dbReference type="AlphaFoldDB" id="A0A0R3D4E8"/>
<evidence type="ECO:0000313" key="13">
    <source>
        <dbReference type="Proteomes" id="UP000051936"/>
    </source>
</evidence>
<evidence type="ECO:0000259" key="10">
    <source>
        <dbReference type="Pfam" id="PF01379"/>
    </source>
</evidence>
<dbReference type="InterPro" id="IPR000860">
    <property type="entry name" value="HemC"/>
</dbReference>
<dbReference type="InterPro" id="IPR022419">
    <property type="entry name" value="Porphobilin_deaminase_cofac_BS"/>
</dbReference>
<dbReference type="PANTHER" id="PTHR11557">
    <property type="entry name" value="PORPHOBILINOGEN DEAMINASE"/>
    <property type="match status" value="1"/>
</dbReference>
<comment type="subunit">
    <text evidence="5">Monomer.</text>
</comment>
<feature type="domain" description="Porphobilinogen deaminase C-terminal" evidence="11">
    <location>
        <begin position="250"/>
        <end position="316"/>
    </location>
</feature>
<evidence type="ECO:0000259" key="11">
    <source>
        <dbReference type="Pfam" id="PF03900"/>
    </source>
</evidence>
<evidence type="ECO:0000256" key="3">
    <source>
        <dbReference type="ARBA" id="ARBA00004735"/>
    </source>
</evidence>
<evidence type="ECO:0000256" key="7">
    <source>
        <dbReference type="ARBA" id="ARBA00023244"/>
    </source>
</evidence>
<comment type="catalytic activity">
    <reaction evidence="8">
        <text>4 porphobilinogen + H2O = hydroxymethylbilane + 4 NH4(+)</text>
        <dbReference type="Rhea" id="RHEA:13185"/>
        <dbReference type="ChEBI" id="CHEBI:15377"/>
        <dbReference type="ChEBI" id="CHEBI:28938"/>
        <dbReference type="ChEBI" id="CHEBI:57845"/>
        <dbReference type="ChEBI" id="CHEBI:58126"/>
        <dbReference type="EC" id="2.5.1.61"/>
    </reaction>
</comment>
<protein>
    <recommendedName>
        <fullName evidence="9">Hydroxymethylbilane synthase</fullName>
        <ecNumber evidence="9">2.5.1.61</ecNumber>
    </recommendedName>
</protein>
<dbReference type="SUPFAM" id="SSF54782">
    <property type="entry name" value="Porphobilinogen deaminase (hydroxymethylbilane synthase), C-terminal domain"/>
    <property type="match status" value="1"/>
</dbReference>
<comment type="cofactor">
    <cofactor evidence="1">
        <name>dipyrromethane</name>
        <dbReference type="ChEBI" id="CHEBI:60342"/>
    </cofactor>
</comment>
<dbReference type="PANTHER" id="PTHR11557:SF0">
    <property type="entry name" value="PORPHOBILINOGEN DEAMINASE"/>
    <property type="match status" value="1"/>
</dbReference>
<comment type="pathway">
    <text evidence="3">Porphyrin-containing compound metabolism; protoporphyrin-IX biosynthesis; coproporphyrinogen-III from 5-aminolevulinate: step 2/4.</text>
</comment>
<dbReference type="Gene3D" id="3.40.190.10">
    <property type="entry name" value="Periplasmic binding protein-like II"/>
    <property type="match status" value="2"/>
</dbReference>